<gene>
    <name evidence="3" type="ORF">JYZ213_LOCUS1483</name>
</gene>
<protein>
    <recommendedName>
        <fullName evidence="2">Fatty acid desaturase domain-containing protein</fullName>
    </recommendedName>
</protein>
<dbReference type="GO" id="GO:0016717">
    <property type="term" value="F:oxidoreductase activity, acting on paired donors, with oxidation of a pair of donors resulting in the reduction of molecular oxygen to two molecules of water"/>
    <property type="evidence" value="ECO:0007669"/>
    <property type="project" value="TreeGrafter"/>
</dbReference>
<evidence type="ECO:0000313" key="4">
    <source>
        <dbReference type="Proteomes" id="UP000663845"/>
    </source>
</evidence>
<dbReference type="GO" id="GO:0016020">
    <property type="term" value="C:membrane"/>
    <property type="evidence" value="ECO:0007669"/>
    <property type="project" value="TreeGrafter"/>
</dbReference>
<dbReference type="PANTHER" id="PTHR19353">
    <property type="entry name" value="FATTY ACID DESATURASE 2"/>
    <property type="match status" value="1"/>
</dbReference>
<dbReference type="PANTHER" id="PTHR19353:SF19">
    <property type="entry name" value="DELTA(5) FATTY ACID DESATURASE C-RELATED"/>
    <property type="match status" value="1"/>
</dbReference>
<dbReference type="Proteomes" id="UP000663845">
    <property type="component" value="Unassembled WGS sequence"/>
</dbReference>
<accession>A0A813N630</accession>
<dbReference type="AlphaFoldDB" id="A0A813N630"/>
<dbReference type="Pfam" id="PF00487">
    <property type="entry name" value="FA_desaturase"/>
    <property type="match status" value="1"/>
</dbReference>
<keyword evidence="1" id="KW-0812">Transmembrane</keyword>
<dbReference type="InterPro" id="IPR012171">
    <property type="entry name" value="Fatty_acid_desaturase"/>
</dbReference>
<name>A0A813N630_9BILA</name>
<dbReference type="GO" id="GO:0008610">
    <property type="term" value="P:lipid biosynthetic process"/>
    <property type="evidence" value="ECO:0007669"/>
    <property type="project" value="UniProtKB-ARBA"/>
</dbReference>
<evidence type="ECO:0000256" key="1">
    <source>
        <dbReference type="SAM" id="Phobius"/>
    </source>
</evidence>
<feature type="transmembrane region" description="Helical" evidence="1">
    <location>
        <begin position="148"/>
        <end position="170"/>
    </location>
</feature>
<evidence type="ECO:0000313" key="3">
    <source>
        <dbReference type="EMBL" id="CAF0734930.1"/>
    </source>
</evidence>
<reference evidence="3" key="1">
    <citation type="submission" date="2021-02" db="EMBL/GenBank/DDBJ databases">
        <authorList>
            <person name="Nowell W R."/>
        </authorList>
    </citation>
    <scope>NUCLEOTIDE SEQUENCE</scope>
</reference>
<organism evidence="3 4">
    <name type="scientific">Adineta steineri</name>
    <dbReference type="NCBI Taxonomy" id="433720"/>
    <lineage>
        <taxon>Eukaryota</taxon>
        <taxon>Metazoa</taxon>
        <taxon>Spiralia</taxon>
        <taxon>Gnathifera</taxon>
        <taxon>Rotifera</taxon>
        <taxon>Eurotatoria</taxon>
        <taxon>Bdelloidea</taxon>
        <taxon>Adinetida</taxon>
        <taxon>Adinetidae</taxon>
        <taxon>Adineta</taxon>
    </lineage>
</organism>
<dbReference type="InterPro" id="IPR005804">
    <property type="entry name" value="FA_desaturase_dom"/>
</dbReference>
<feature type="transmembrane region" description="Helical" evidence="1">
    <location>
        <begin position="12"/>
        <end position="33"/>
    </location>
</feature>
<proteinExistence type="predicted"/>
<evidence type="ECO:0000259" key="2">
    <source>
        <dbReference type="Pfam" id="PF00487"/>
    </source>
</evidence>
<keyword evidence="1" id="KW-0472">Membrane</keyword>
<comment type="caution">
    <text evidence="3">The sequence shown here is derived from an EMBL/GenBank/DDBJ whole genome shotgun (WGS) entry which is preliminary data.</text>
</comment>
<sequence length="259" mass="31245">MTSDSLPKNDFKGVTIACGIFILFSIFWYHALFQINITKSNWFDVIGTFICLEFLYTGLFITCHDAMHGAVCFRYRRLNNAIGNICFAAYAWFDYDRMHEKHWRHHNHTGIVKDDPDYHNGESIGFFSWYFHFMQEYVSIKQSIKMTLWVASLLFIFSVPIANIIIYMLICGLCSSLRLFYFGTYIPHRPIIINGKFEKKMPWEKSKSSNVNRWISFLCCYHFDYHWEHHRWPYVPWWDLWKCKEIRRKMNEKKSQTQK</sequence>
<feature type="transmembrane region" description="Helical" evidence="1">
    <location>
        <begin position="45"/>
        <end position="67"/>
    </location>
</feature>
<dbReference type="EMBL" id="CAJNOG010000007">
    <property type="protein sequence ID" value="CAF0734930.1"/>
    <property type="molecule type" value="Genomic_DNA"/>
</dbReference>
<feature type="domain" description="Fatty acid desaturase" evidence="2">
    <location>
        <begin position="42"/>
        <end position="249"/>
    </location>
</feature>
<keyword evidence="1" id="KW-1133">Transmembrane helix</keyword>